<feature type="region of interest" description="Disordered" evidence="1">
    <location>
        <begin position="105"/>
        <end position="433"/>
    </location>
</feature>
<feature type="compositionally biased region" description="Low complexity" evidence="1">
    <location>
        <begin position="402"/>
        <end position="432"/>
    </location>
</feature>
<accession>A9GRH2</accession>
<feature type="compositionally biased region" description="Basic and acidic residues" evidence="1">
    <location>
        <begin position="302"/>
        <end position="316"/>
    </location>
</feature>
<dbReference type="STRING" id="448385.sce3462"/>
<sequence>MPRISDATLRAQIPTALLIGGDQALLQRCQTAAMDVGIIVKACPVSMAAALAEERRPVVIVVTSSTYALAPEAFEEIARDVVSTLVRVDEAMVADELGALLATAARESRKQRSRQQTPGRYSMMPADESASVPRSERMTIGVMKADPASRRDPEATPLPRSGPRSAGAQEPRSAGAQELAYRERVAAAVAARRPERSRAEAPGEAAHRPREAPVPRSERLGVMVGPPSSRARRELPAPTPLPPPPAAGPVVARRDASRPVQASPAAGAYVRRDTPLAGSHPAEAYARRDTPVAGSQQAGAYARRDAPAATSARRETSAPLSQQAAPSSRQQAGVIPRRDTPAAYALPRQVPPSPAAQRDARPWEQREAQPWEENIGLQPGAAPPQREALAMGSQDVEAYGGHSASPPSSHRAPPSSHRAPPSSHQAPPSSRRAQFHVDIALLFDERGLPRADPQAK</sequence>
<dbReference type="HOGENOM" id="CLU_599779_0_0_7"/>
<feature type="compositionally biased region" description="Basic and acidic residues" evidence="1">
    <location>
        <begin position="192"/>
        <end position="219"/>
    </location>
</feature>
<evidence type="ECO:0000313" key="3">
    <source>
        <dbReference type="Proteomes" id="UP000002139"/>
    </source>
</evidence>
<dbReference type="Proteomes" id="UP000002139">
    <property type="component" value="Chromosome"/>
</dbReference>
<reference evidence="2 3" key="1">
    <citation type="journal article" date="2007" name="Nat. Biotechnol.">
        <title>Complete genome sequence of the myxobacterium Sorangium cellulosum.</title>
        <authorList>
            <person name="Schneiker S."/>
            <person name="Perlova O."/>
            <person name="Kaiser O."/>
            <person name="Gerth K."/>
            <person name="Alici A."/>
            <person name="Altmeyer M.O."/>
            <person name="Bartels D."/>
            <person name="Bekel T."/>
            <person name="Beyer S."/>
            <person name="Bode E."/>
            <person name="Bode H.B."/>
            <person name="Bolten C.J."/>
            <person name="Choudhuri J.V."/>
            <person name="Doss S."/>
            <person name="Elnakady Y.A."/>
            <person name="Frank B."/>
            <person name="Gaigalat L."/>
            <person name="Goesmann A."/>
            <person name="Groeger C."/>
            <person name="Gross F."/>
            <person name="Jelsbak L."/>
            <person name="Jelsbak L."/>
            <person name="Kalinowski J."/>
            <person name="Kegler C."/>
            <person name="Knauber T."/>
            <person name="Konietzny S."/>
            <person name="Kopp M."/>
            <person name="Krause L."/>
            <person name="Krug D."/>
            <person name="Linke B."/>
            <person name="Mahmud T."/>
            <person name="Martinez-Arias R."/>
            <person name="McHardy A.C."/>
            <person name="Merai M."/>
            <person name="Meyer F."/>
            <person name="Mormann S."/>
            <person name="Munoz-Dorado J."/>
            <person name="Perez J."/>
            <person name="Pradella S."/>
            <person name="Rachid S."/>
            <person name="Raddatz G."/>
            <person name="Rosenau F."/>
            <person name="Rueckert C."/>
            <person name="Sasse F."/>
            <person name="Scharfe M."/>
            <person name="Schuster S.C."/>
            <person name="Suen G."/>
            <person name="Treuner-Lange A."/>
            <person name="Velicer G.J."/>
            <person name="Vorholter F.-J."/>
            <person name="Weissman K.J."/>
            <person name="Welch R.D."/>
            <person name="Wenzel S.C."/>
            <person name="Whitworth D.E."/>
            <person name="Wilhelm S."/>
            <person name="Wittmann C."/>
            <person name="Bloecker H."/>
            <person name="Puehler A."/>
            <person name="Mueller R."/>
        </authorList>
    </citation>
    <scope>NUCLEOTIDE SEQUENCE [LARGE SCALE GENOMIC DNA]</scope>
    <source>
        <strain evidence="3">So ce56</strain>
    </source>
</reference>
<keyword evidence="3" id="KW-1185">Reference proteome</keyword>
<dbReference type="KEGG" id="scl:sce3462"/>
<feature type="compositionally biased region" description="Basic and acidic residues" evidence="1">
    <location>
        <begin position="358"/>
        <end position="369"/>
    </location>
</feature>
<name>A9GRH2_SORC5</name>
<proteinExistence type="predicted"/>
<gene>
    <name evidence="2" type="ordered locus">sce3462</name>
</gene>
<feature type="compositionally biased region" description="Low complexity" evidence="1">
    <location>
        <begin position="317"/>
        <end position="332"/>
    </location>
</feature>
<feature type="compositionally biased region" description="Pro residues" evidence="1">
    <location>
        <begin position="237"/>
        <end position="247"/>
    </location>
</feature>
<protein>
    <submittedName>
        <fullName evidence="2">Uncharacterized protein</fullName>
    </submittedName>
</protein>
<dbReference type="BioCyc" id="SCEL448385:SCE_RS17730-MONOMER"/>
<dbReference type="AlphaFoldDB" id="A9GRH2"/>
<dbReference type="EMBL" id="AM746676">
    <property type="protein sequence ID" value="CAN93622.1"/>
    <property type="molecule type" value="Genomic_DNA"/>
</dbReference>
<evidence type="ECO:0000256" key="1">
    <source>
        <dbReference type="SAM" id="MobiDB-lite"/>
    </source>
</evidence>
<evidence type="ECO:0000313" key="2">
    <source>
        <dbReference type="EMBL" id="CAN93622.1"/>
    </source>
</evidence>
<organism evidence="2 3">
    <name type="scientific">Sorangium cellulosum (strain So ce56)</name>
    <name type="common">Polyangium cellulosum (strain So ce56)</name>
    <dbReference type="NCBI Taxonomy" id="448385"/>
    <lineage>
        <taxon>Bacteria</taxon>
        <taxon>Pseudomonadati</taxon>
        <taxon>Myxococcota</taxon>
        <taxon>Polyangia</taxon>
        <taxon>Polyangiales</taxon>
        <taxon>Polyangiaceae</taxon>
        <taxon>Sorangium</taxon>
    </lineage>
</organism>